<dbReference type="Proteomes" id="UP001328107">
    <property type="component" value="Unassembled WGS sequence"/>
</dbReference>
<evidence type="ECO:0000259" key="4">
    <source>
        <dbReference type="PROSITE" id="PS51675"/>
    </source>
</evidence>
<protein>
    <recommendedName>
        <fullName evidence="4">SAM-dependent MTase TRM10-type domain-containing protein</fullName>
    </recommendedName>
</protein>
<dbReference type="PROSITE" id="PS51675">
    <property type="entry name" value="SAM_MT_TRM10"/>
    <property type="match status" value="1"/>
</dbReference>
<dbReference type="EMBL" id="BTRK01000001">
    <property type="protein sequence ID" value="GMR33634.1"/>
    <property type="molecule type" value="Genomic_DNA"/>
</dbReference>
<sequence length="177" mass="20254">MGYGPQLYELITNPMRRKQRVNLVKGARVWSSLRLRDEHPTIVLDMQYVFDGQHEREYSISKQLQYCISENLYSLRPLPLILSNVPNNENGRCYTEKVLGSWSGDHQHQTILPDVEKVSPRAAVRKATGKTKSKIVYISRHANRVLDGPLNADAYVLCASFDNNRESILAAKNQKIE</sequence>
<keyword evidence="3" id="KW-0949">S-adenosyl-L-methionine</keyword>
<accession>A0AAN5C9A5</accession>
<keyword evidence="1" id="KW-0489">Methyltransferase</keyword>
<dbReference type="GO" id="GO:0008168">
    <property type="term" value="F:methyltransferase activity"/>
    <property type="evidence" value="ECO:0007669"/>
    <property type="project" value="UniProtKB-KW"/>
</dbReference>
<feature type="non-terminal residue" evidence="5">
    <location>
        <position position="177"/>
    </location>
</feature>
<evidence type="ECO:0000313" key="6">
    <source>
        <dbReference type="Proteomes" id="UP001328107"/>
    </source>
</evidence>
<keyword evidence="2" id="KW-0808">Transferase</keyword>
<evidence type="ECO:0000313" key="5">
    <source>
        <dbReference type="EMBL" id="GMR33634.1"/>
    </source>
</evidence>
<dbReference type="GO" id="GO:0032259">
    <property type="term" value="P:methylation"/>
    <property type="evidence" value="ECO:0007669"/>
    <property type="project" value="UniProtKB-KW"/>
</dbReference>
<name>A0AAN5C9A5_9BILA</name>
<dbReference type="InterPro" id="IPR038459">
    <property type="entry name" value="MT_TRM10-typ_sf"/>
</dbReference>
<comment type="caution">
    <text evidence="5">The sequence shown here is derived from an EMBL/GenBank/DDBJ whole genome shotgun (WGS) entry which is preliminary data.</text>
</comment>
<proteinExistence type="predicted"/>
<gene>
    <name evidence="5" type="ORF">PMAYCL1PPCAC_03828</name>
</gene>
<reference evidence="6" key="1">
    <citation type="submission" date="2022-10" db="EMBL/GenBank/DDBJ databases">
        <title>Genome assembly of Pristionchus species.</title>
        <authorList>
            <person name="Yoshida K."/>
            <person name="Sommer R.J."/>
        </authorList>
    </citation>
    <scope>NUCLEOTIDE SEQUENCE [LARGE SCALE GENOMIC DNA]</scope>
    <source>
        <strain evidence="6">RS5460</strain>
    </source>
</reference>
<feature type="domain" description="SAM-dependent MTase TRM10-type" evidence="4">
    <location>
        <begin position="25"/>
        <end position="177"/>
    </location>
</feature>
<dbReference type="AlphaFoldDB" id="A0AAN5C9A5"/>
<evidence type="ECO:0000256" key="3">
    <source>
        <dbReference type="ARBA" id="ARBA00022691"/>
    </source>
</evidence>
<keyword evidence="6" id="KW-1185">Reference proteome</keyword>
<organism evidence="5 6">
    <name type="scientific">Pristionchus mayeri</name>
    <dbReference type="NCBI Taxonomy" id="1317129"/>
    <lineage>
        <taxon>Eukaryota</taxon>
        <taxon>Metazoa</taxon>
        <taxon>Ecdysozoa</taxon>
        <taxon>Nematoda</taxon>
        <taxon>Chromadorea</taxon>
        <taxon>Rhabditida</taxon>
        <taxon>Rhabditina</taxon>
        <taxon>Diplogasteromorpha</taxon>
        <taxon>Diplogasteroidea</taxon>
        <taxon>Neodiplogasteridae</taxon>
        <taxon>Pristionchus</taxon>
    </lineage>
</organism>
<evidence type="ECO:0000256" key="2">
    <source>
        <dbReference type="ARBA" id="ARBA00022679"/>
    </source>
</evidence>
<dbReference type="Gene3D" id="3.40.1280.30">
    <property type="match status" value="1"/>
</dbReference>
<evidence type="ECO:0000256" key="1">
    <source>
        <dbReference type="ARBA" id="ARBA00022603"/>
    </source>
</evidence>
<dbReference type="InterPro" id="IPR028564">
    <property type="entry name" value="MT_TRM10-typ"/>
</dbReference>